<evidence type="ECO:0000313" key="8">
    <source>
        <dbReference type="Proteomes" id="UP000428260"/>
    </source>
</evidence>
<keyword evidence="3 4" id="KW-0408">Iron</keyword>
<dbReference type="GO" id="GO:0046872">
    <property type="term" value="F:metal ion binding"/>
    <property type="evidence" value="ECO:0007669"/>
    <property type="project" value="UniProtKB-KW"/>
</dbReference>
<keyword evidence="5" id="KW-0812">Transmembrane</keyword>
<feature type="transmembrane region" description="Helical" evidence="5">
    <location>
        <begin position="67"/>
        <end position="92"/>
    </location>
</feature>
<evidence type="ECO:0000256" key="4">
    <source>
        <dbReference type="PROSITE-ProRule" id="PRU00433"/>
    </source>
</evidence>
<dbReference type="InterPro" id="IPR009056">
    <property type="entry name" value="Cyt_c-like_dom"/>
</dbReference>
<keyword evidence="1 4" id="KW-0349">Heme</keyword>
<keyword evidence="5" id="KW-1133">Transmembrane helix</keyword>
<dbReference type="EMBL" id="CP046401">
    <property type="protein sequence ID" value="QGY45469.1"/>
    <property type="molecule type" value="Genomic_DNA"/>
</dbReference>
<feature type="transmembrane region" description="Helical" evidence="5">
    <location>
        <begin position="148"/>
        <end position="169"/>
    </location>
</feature>
<gene>
    <name evidence="7" type="ORF">GM418_17870</name>
</gene>
<keyword evidence="2 4" id="KW-0479">Metal-binding</keyword>
<keyword evidence="5" id="KW-0472">Membrane</keyword>
<dbReference type="Gene3D" id="1.10.760.10">
    <property type="entry name" value="Cytochrome c-like domain"/>
    <property type="match status" value="1"/>
</dbReference>
<feature type="transmembrane region" description="Helical" evidence="5">
    <location>
        <begin position="104"/>
        <end position="128"/>
    </location>
</feature>
<dbReference type="AlphaFoldDB" id="A0A6I6JVZ6"/>
<evidence type="ECO:0000256" key="2">
    <source>
        <dbReference type="ARBA" id="ARBA00022723"/>
    </source>
</evidence>
<dbReference type="SUPFAM" id="SSF46626">
    <property type="entry name" value="Cytochrome c"/>
    <property type="match status" value="1"/>
</dbReference>
<protein>
    <submittedName>
        <fullName evidence="7">Cytochrome c</fullName>
    </submittedName>
</protein>
<organism evidence="7 8">
    <name type="scientific">Maribellus comscasis</name>
    <dbReference type="NCBI Taxonomy" id="2681766"/>
    <lineage>
        <taxon>Bacteria</taxon>
        <taxon>Pseudomonadati</taxon>
        <taxon>Bacteroidota</taxon>
        <taxon>Bacteroidia</taxon>
        <taxon>Marinilabiliales</taxon>
        <taxon>Prolixibacteraceae</taxon>
        <taxon>Maribellus</taxon>
    </lineage>
</organism>
<feature type="transmembrane region" description="Helical" evidence="5">
    <location>
        <begin position="189"/>
        <end position="211"/>
    </location>
</feature>
<feature type="domain" description="Cytochrome c" evidence="6">
    <location>
        <begin position="371"/>
        <end position="450"/>
    </location>
</feature>
<dbReference type="Pfam" id="PF13442">
    <property type="entry name" value="Cytochrome_CBB3"/>
    <property type="match status" value="1"/>
</dbReference>
<evidence type="ECO:0000313" key="7">
    <source>
        <dbReference type="EMBL" id="QGY45469.1"/>
    </source>
</evidence>
<accession>A0A6I6JVZ6</accession>
<dbReference type="GO" id="GO:0009055">
    <property type="term" value="F:electron transfer activity"/>
    <property type="evidence" value="ECO:0007669"/>
    <property type="project" value="InterPro"/>
</dbReference>
<feature type="transmembrane region" description="Helical" evidence="5">
    <location>
        <begin position="232"/>
        <end position="252"/>
    </location>
</feature>
<dbReference type="PROSITE" id="PS51007">
    <property type="entry name" value="CYTC"/>
    <property type="match status" value="1"/>
</dbReference>
<dbReference type="KEGG" id="mcos:GM418_17870"/>
<evidence type="ECO:0000256" key="5">
    <source>
        <dbReference type="SAM" id="Phobius"/>
    </source>
</evidence>
<feature type="transmembrane region" description="Helical" evidence="5">
    <location>
        <begin position="15"/>
        <end position="42"/>
    </location>
</feature>
<dbReference type="Proteomes" id="UP000428260">
    <property type="component" value="Chromosome"/>
</dbReference>
<proteinExistence type="predicted"/>
<name>A0A6I6JVZ6_9BACT</name>
<dbReference type="RefSeq" id="WP_158868612.1">
    <property type="nucleotide sequence ID" value="NZ_CP046401.1"/>
</dbReference>
<feature type="transmembrane region" description="Helical" evidence="5">
    <location>
        <begin position="305"/>
        <end position="323"/>
    </location>
</feature>
<evidence type="ECO:0000256" key="1">
    <source>
        <dbReference type="ARBA" id="ARBA00022617"/>
    </source>
</evidence>
<dbReference type="GO" id="GO:0020037">
    <property type="term" value="F:heme binding"/>
    <property type="evidence" value="ECO:0007669"/>
    <property type="project" value="InterPro"/>
</dbReference>
<keyword evidence="8" id="KW-1185">Reference proteome</keyword>
<evidence type="ECO:0000256" key="3">
    <source>
        <dbReference type="ARBA" id="ARBA00023004"/>
    </source>
</evidence>
<feature type="transmembrane region" description="Helical" evidence="5">
    <location>
        <begin position="272"/>
        <end position="293"/>
    </location>
</feature>
<reference evidence="7 8" key="1">
    <citation type="submission" date="2019-11" db="EMBL/GenBank/DDBJ databases">
        <authorList>
            <person name="Zheng R.K."/>
            <person name="Sun C.M."/>
        </authorList>
    </citation>
    <scope>NUCLEOTIDE SEQUENCE [LARGE SCALE GENOMIC DNA]</scope>
    <source>
        <strain evidence="7 8">WC007</strain>
    </source>
</reference>
<dbReference type="InterPro" id="IPR036909">
    <property type="entry name" value="Cyt_c-like_dom_sf"/>
</dbReference>
<evidence type="ECO:0000259" key="6">
    <source>
        <dbReference type="PROSITE" id="PS51007"/>
    </source>
</evidence>
<sequence length="471" mass="53836">MDFPLFHLDFMGNRLLVALIAILHVVINHSLAVGFAPLVTFLEFRGYQKKQVNPEEGAAWDETARKLLFTAFIITTTVGALTGVGIWFAASLANPASLGSLIRVFYFAWFTEWIIFVLEVVFIMIYFLTWKRSNENPKRKRKHILFGLWLSIFSWLTMAIIVAILGFMMDPGSWINHKTLFSGFTNPIYFPQLIFRTPIAMMMAGCIALLITAYILKRGHPYRPGLLKNLSFWILLWTPVAAAGAFIYYWFIPRSMIGNLPVALGTQQFQDWYDSLLTVMIVVVSIGFAVSILGTFAPRRLPKHLLFIPVVASILFLGTFERLREFIRKPYVIGDYMYANGILVEEYPLYQQTGLLKNSPYSSVSEITDANRLKAGEEVFNLACTRCHTTHGVNSVVNRFERMYGTENPLNVEAMKAYMKSMHNVRYYMPPFPGNDKELDALAWYIQHQQAEPEPLEGPQIKGVDVKEIKY</sequence>